<feature type="domain" description="Type II secretion system protein GspF" evidence="9">
    <location>
        <begin position="264"/>
        <end position="386"/>
    </location>
</feature>
<dbReference type="PANTHER" id="PTHR30012:SF0">
    <property type="entry name" value="TYPE II SECRETION SYSTEM PROTEIN F-RELATED"/>
    <property type="match status" value="1"/>
</dbReference>
<dbReference type="InterPro" id="IPR018076">
    <property type="entry name" value="T2SS_GspF_dom"/>
</dbReference>
<evidence type="ECO:0000256" key="8">
    <source>
        <dbReference type="SAM" id="Phobius"/>
    </source>
</evidence>
<keyword evidence="11" id="KW-1185">Reference proteome</keyword>
<keyword evidence="6 8" id="KW-1133">Transmembrane helix</keyword>
<dbReference type="Gene3D" id="1.20.81.30">
    <property type="entry name" value="Type II secretion system (T2SS), domain F"/>
    <property type="match status" value="2"/>
</dbReference>
<dbReference type="FunFam" id="1.20.81.30:FF:000001">
    <property type="entry name" value="Type II secretion system protein F"/>
    <property type="match status" value="1"/>
</dbReference>
<comment type="caution">
    <text evidence="10">The sequence shown here is derived from an EMBL/GenBank/DDBJ whole genome shotgun (WGS) entry which is preliminary data.</text>
</comment>
<keyword evidence="3" id="KW-1003">Cell membrane</keyword>
<keyword evidence="4" id="KW-0997">Cell inner membrane</keyword>
<dbReference type="HOGENOM" id="CLU_035032_2_1_9"/>
<dbReference type="Proteomes" id="UP000005384">
    <property type="component" value="Unassembled WGS sequence"/>
</dbReference>
<dbReference type="InterPro" id="IPR003004">
    <property type="entry name" value="GspF/PilC"/>
</dbReference>
<evidence type="ECO:0000256" key="5">
    <source>
        <dbReference type="ARBA" id="ARBA00022692"/>
    </source>
</evidence>
<evidence type="ECO:0000256" key="2">
    <source>
        <dbReference type="ARBA" id="ARBA00005745"/>
    </source>
</evidence>
<reference evidence="10 11" key="1">
    <citation type="submission" date="2011-08" db="EMBL/GenBank/DDBJ databases">
        <title>The Genome Sequence of Clostridium hathewayi WAL-18680.</title>
        <authorList>
            <consortium name="The Broad Institute Genome Sequencing Platform"/>
            <person name="Earl A."/>
            <person name="Ward D."/>
            <person name="Feldgarden M."/>
            <person name="Gevers D."/>
            <person name="Finegold S.M."/>
            <person name="Summanen P.H."/>
            <person name="Molitoris D.R."/>
            <person name="Song M."/>
            <person name="Daigneault M."/>
            <person name="Allen-Vercoe E."/>
            <person name="Young S.K."/>
            <person name="Zeng Q."/>
            <person name="Gargeya S."/>
            <person name="Fitzgerald M."/>
            <person name="Haas B."/>
            <person name="Abouelleil A."/>
            <person name="Alvarado L."/>
            <person name="Arachchi H.M."/>
            <person name="Berlin A."/>
            <person name="Brown A."/>
            <person name="Chapman S.B."/>
            <person name="Chen Z."/>
            <person name="Dunbar C."/>
            <person name="Freedman E."/>
            <person name="Gearin G."/>
            <person name="Gellesch M."/>
            <person name="Goldberg J."/>
            <person name="Griggs A."/>
            <person name="Gujja S."/>
            <person name="Heiman D."/>
            <person name="Howarth C."/>
            <person name="Larson L."/>
            <person name="Lui A."/>
            <person name="MacDonald P.J.P."/>
            <person name="Montmayeur A."/>
            <person name="Murphy C."/>
            <person name="Neiman D."/>
            <person name="Pearson M."/>
            <person name="Priest M."/>
            <person name="Roberts A."/>
            <person name="Saif S."/>
            <person name="Shea T."/>
            <person name="Shenoy N."/>
            <person name="Sisk P."/>
            <person name="Stolte C."/>
            <person name="Sykes S."/>
            <person name="Wortman J."/>
            <person name="Nusbaum C."/>
            <person name="Birren B."/>
        </authorList>
    </citation>
    <scope>NUCLEOTIDE SEQUENCE [LARGE SCALE GENOMIC DNA]</scope>
    <source>
        <strain evidence="10 11">WAL-18680</strain>
    </source>
</reference>
<feature type="transmembrane region" description="Helical" evidence="8">
    <location>
        <begin position="204"/>
        <end position="233"/>
    </location>
</feature>
<proteinExistence type="inferred from homology"/>
<accession>G5IAA7</accession>
<comment type="subcellular location">
    <subcellularLocation>
        <location evidence="1">Cell inner membrane</location>
        <topology evidence="1">Multi-pass membrane protein</topology>
    </subcellularLocation>
</comment>
<evidence type="ECO:0000256" key="7">
    <source>
        <dbReference type="ARBA" id="ARBA00023136"/>
    </source>
</evidence>
<dbReference type="PANTHER" id="PTHR30012">
    <property type="entry name" value="GENERAL SECRETION PATHWAY PROTEIN"/>
    <property type="match status" value="1"/>
</dbReference>
<protein>
    <recommendedName>
        <fullName evidence="9">Type II secretion system protein GspF domain-containing protein</fullName>
    </recommendedName>
</protein>
<name>G5IAA7_9FIRM</name>
<evidence type="ECO:0000256" key="3">
    <source>
        <dbReference type="ARBA" id="ARBA00022475"/>
    </source>
</evidence>
<keyword evidence="7 8" id="KW-0472">Membrane</keyword>
<sequence>MSWYRYRAKTLQGKYSSGRLEAESDSRAYEAIREQGLFVVQLKQVSEKHITKPLGPGVLAELSGQLAVMLESGIPLLQGMNILSQKERDGRTACVFKDVYQLLLRGYALSEAMSLLNGVFPPMVINMVKAGEMGGDLTEVMRELSTYYDKNHRMKKRVVSALMYPAFLLLVMIVVMIVLFTAVLPEFFTLFDSMETLPVSTRVLMSVSSFITTNGFVLIFGLTFLVAAGISLMQNETVRCHVGKLLLRIPVVGKLLMAVYTARFARTMSALYAQGVSMIQVLRLSIDVVGNRYVESQLKEVVQEICEGTALSAGIARVDGLDRRLSANIYVGEETGEMNVLLLRMAERFETDAEEAAKRFTALIEPVLIVIMGLVVAAMMMAVMLPMMQYYQGIG</sequence>
<gene>
    <name evidence="10" type="ORF">HMPREF9473_00447</name>
</gene>
<dbReference type="EMBL" id="ADLN01000001">
    <property type="protein sequence ID" value="EHI61996.1"/>
    <property type="molecule type" value="Genomic_DNA"/>
</dbReference>
<dbReference type="PRINTS" id="PR00812">
    <property type="entry name" value="BCTERIALGSPF"/>
</dbReference>
<keyword evidence="5 8" id="KW-0812">Transmembrane</keyword>
<dbReference type="PATRIC" id="fig|742737.3.peg.448"/>
<feature type="domain" description="Type II secretion system protein GspF" evidence="9">
    <location>
        <begin position="65"/>
        <end position="185"/>
    </location>
</feature>
<feature type="transmembrane region" description="Helical" evidence="8">
    <location>
        <begin position="367"/>
        <end position="391"/>
    </location>
</feature>
<evidence type="ECO:0000256" key="1">
    <source>
        <dbReference type="ARBA" id="ARBA00004429"/>
    </source>
</evidence>
<dbReference type="Pfam" id="PF00482">
    <property type="entry name" value="T2SSF"/>
    <property type="match status" value="2"/>
</dbReference>
<dbReference type="GO" id="GO:0005886">
    <property type="term" value="C:plasma membrane"/>
    <property type="evidence" value="ECO:0007669"/>
    <property type="project" value="UniProtKB-SubCell"/>
</dbReference>
<comment type="similarity">
    <text evidence="2">Belongs to the GSP F family.</text>
</comment>
<evidence type="ECO:0000313" key="10">
    <source>
        <dbReference type="EMBL" id="EHI61996.1"/>
    </source>
</evidence>
<feature type="transmembrane region" description="Helical" evidence="8">
    <location>
        <begin position="162"/>
        <end position="184"/>
    </location>
</feature>
<dbReference type="AlphaFoldDB" id="G5IAA7"/>
<evidence type="ECO:0000256" key="4">
    <source>
        <dbReference type="ARBA" id="ARBA00022519"/>
    </source>
</evidence>
<dbReference type="InterPro" id="IPR042094">
    <property type="entry name" value="T2SS_GspF_sf"/>
</dbReference>
<evidence type="ECO:0000313" key="11">
    <source>
        <dbReference type="Proteomes" id="UP000005384"/>
    </source>
</evidence>
<evidence type="ECO:0000259" key="9">
    <source>
        <dbReference type="Pfam" id="PF00482"/>
    </source>
</evidence>
<organism evidence="10 11">
    <name type="scientific">Hungatella hathewayi WAL-18680</name>
    <dbReference type="NCBI Taxonomy" id="742737"/>
    <lineage>
        <taxon>Bacteria</taxon>
        <taxon>Bacillati</taxon>
        <taxon>Bacillota</taxon>
        <taxon>Clostridia</taxon>
        <taxon>Lachnospirales</taxon>
        <taxon>Lachnospiraceae</taxon>
        <taxon>Hungatella</taxon>
    </lineage>
</organism>
<evidence type="ECO:0000256" key="6">
    <source>
        <dbReference type="ARBA" id="ARBA00022989"/>
    </source>
</evidence>